<feature type="transmembrane region" description="Helical" evidence="7">
    <location>
        <begin position="219"/>
        <end position="246"/>
    </location>
</feature>
<gene>
    <name evidence="8" type="ORF">JOE57_003056</name>
</gene>
<evidence type="ECO:0000256" key="7">
    <source>
        <dbReference type="SAM" id="Phobius"/>
    </source>
</evidence>
<keyword evidence="9" id="KW-1185">Reference proteome</keyword>
<organism evidence="8 9">
    <name type="scientific">Microlunatus panaciterrae</name>
    <dbReference type="NCBI Taxonomy" id="400768"/>
    <lineage>
        <taxon>Bacteria</taxon>
        <taxon>Bacillati</taxon>
        <taxon>Actinomycetota</taxon>
        <taxon>Actinomycetes</taxon>
        <taxon>Propionibacteriales</taxon>
        <taxon>Propionibacteriaceae</taxon>
        <taxon>Microlunatus</taxon>
    </lineage>
</organism>
<feature type="transmembrane region" description="Helical" evidence="7">
    <location>
        <begin position="73"/>
        <end position="95"/>
    </location>
</feature>
<proteinExistence type="predicted"/>
<feature type="transmembrane region" description="Helical" evidence="7">
    <location>
        <begin position="107"/>
        <end position="129"/>
    </location>
</feature>
<feature type="compositionally biased region" description="Polar residues" evidence="6">
    <location>
        <begin position="330"/>
        <end position="347"/>
    </location>
</feature>
<keyword evidence="5 7" id="KW-0472">Membrane</keyword>
<feature type="transmembrane region" description="Helical" evidence="7">
    <location>
        <begin position="41"/>
        <end position="61"/>
    </location>
</feature>
<dbReference type="Proteomes" id="UP000704762">
    <property type="component" value="Unassembled WGS sequence"/>
</dbReference>
<evidence type="ECO:0000256" key="2">
    <source>
        <dbReference type="ARBA" id="ARBA00022475"/>
    </source>
</evidence>
<name>A0ABS2RMA3_9ACTN</name>
<dbReference type="Pfam" id="PF09678">
    <property type="entry name" value="Caa3_CtaG"/>
    <property type="match status" value="1"/>
</dbReference>
<accession>A0ABS2RMA3</accession>
<dbReference type="EMBL" id="JAFBCF010000001">
    <property type="protein sequence ID" value="MBM7800135.1"/>
    <property type="molecule type" value="Genomic_DNA"/>
</dbReference>
<evidence type="ECO:0000256" key="5">
    <source>
        <dbReference type="ARBA" id="ARBA00023136"/>
    </source>
</evidence>
<feature type="transmembrane region" description="Helical" evidence="7">
    <location>
        <begin position="266"/>
        <end position="294"/>
    </location>
</feature>
<feature type="transmembrane region" description="Helical" evidence="7">
    <location>
        <begin position="150"/>
        <end position="173"/>
    </location>
</feature>
<feature type="transmembrane region" description="Helical" evidence="7">
    <location>
        <begin position="185"/>
        <end position="207"/>
    </location>
</feature>
<sequence>MSIFVAKSVLPLTVGWLVPMHATPHEQPVPLTPIRLLTAWSWDWFLGLGLLVTAALYLWGVQRLRRRGDRWPIGRTVAFLGGGLGSAAIATLSALGTYDTVLLSVHMVQHMILAMMTPLFLALGAPVTLALRTLPRRARSALLTVVHSRVARVLTFPPLALALFVANPFALYYSDIYPITLASPFWHNVLHLHFVLIGLLFLVPLVGVDPVPGRVTHPLRLLLLFLSMPFHAFLGITIMSSDALIAEDWYLSFHRTWGQSPAQDQYLAGGILWGSGDVVALVFIAVLFVQWFAASQREALREDRRLDMLEAKAARAQAAGAQQQRRDTIDSLQSNPTTVQTPLTQPRQNEDRRT</sequence>
<keyword evidence="3 7" id="KW-0812">Transmembrane</keyword>
<feature type="region of interest" description="Disordered" evidence="6">
    <location>
        <begin position="317"/>
        <end position="354"/>
    </location>
</feature>
<protein>
    <submittedName>
        <fullName evidence="8">Copper resistance protein D</fullName>
    </submittedName>
</protein>
<evidence type="ECO:0000256" key="3">
    <source>
        <dbReference type="ARBA" id="ARBA00022692"/>
    </source>
</evidence>
<dbReference type="InterPro" id="IPR019108">
    <property type="entry name" value="Caa3_assmbl_CtaG-rel"/>
</dbReference>
<reference evidence="8 9" key="1">
    <citation type="submission" date="2021-01" db="EMBL/GenBank/DDBJ databases">
        <title>Sequencing the genomes of 1000 actinobacteria strains.</title>
        <authorList>
            <person name="Klenk H.-P."/>
        </authorList>
    </citation>
    <scope>NUCLEOTIDE SEQUENCE [LARGE SCALE GENOMIC DNA]</scope>
    <source>
        <strain evidence="8 9">DSM 18662</strain>
    </source>
</reference>
<evidence type="ECO:0000256" key="6">
    <source>
        <dbReference type="SAM" id="MobiDB-lite"/>
    </source>
</evidence>
<keyword evidence="2" id="KW-1003">Cell membrane</keyword>
<keyword evidence="4 7" id="KW-1133">Transmembrane helix</keyword>
<evidence type="ECO:0000256" key="4">
    <source>
        <dbReference type="ARBA" id="ARBA00022989"/>
    </source>
</evidence>
<dbReference type="RefSeq" id="WP_338041334.1">
    <property type="nucleotide sequence ID" value="NZ_BAAAQP010000003.1"/>
</dbReference>
<comment type="subcellular location">
    <subcellularLocation>
        <location evidence="1">Cell membrane</location>
        <topology evidence="1">Multi-pass membrane protein</topology>
    </subcellularLocation>
</comment>
<evidence type="ECO:0000256" key="1">
    <source>
        <dbReference type="ARBA" id="ARBA00004651"/>
    </source>
</evidence>
<comment type="caution">
    <text evidence="8">The sequence shown here is derived from an EMBL/GenBank/DDBJ whole genome shotgun (WGS) entry which is preliminary data.</text>
</comment>
<evidence type="ECO:0000313" key="9">
    <source>
        <dbReference type="Proteomes" id="UP000704762"/>
    </source>
</evidence>
<evidence type="ECO:0000313" key="8">
    <source>
        <dbReference type="EMBL" id="MBM7800135.1"/>
    </source>
</evidence>